<dbReference type="InterPro" id="IPR025372">
    <property type="entry name" value="DUF4362"/>
</dbReference>
<evidence type="ECO:0000313" key="1">
    <source>
        <dbReference type="EMBL" id="PLT27616.1"/>
    </source>
</evidence>
<dbReference type="AlphaFoldDB" id="A0A2N5LZR8"/>
<comment type="caution">
    <text evidence="1">The sequence shown here is derived from an EMBL/GenBank/DDBJ whole genome shotgun (WGS) entry which is preliminary data.</text>
</comment>
<keyword evidence="2" id="KW-1185">Reference proteome</keyword>
<dbReference type="Pfam" id="PF14275">
    <property type="entry name" value="DUF4362"/>
    <property type="match status" value="1"/>
</dbReference>
<proteinExistence type="predicted"/>
<dbReference type="OrthoDB" id="1912370at2"/>
<evidence type="ECO:0000313" key="2">
    <source>
        <dbReference type="Proteomes" id="UP000234748"/>
    </source>
</evidence>
<organism evidence="1 2">
    <name type="scientific">Peribacillus deserti</name>
    <dbReference type="NCBI Taxonomy" id="673318"/>
    <lineage>
        <taxon>Bacteria</taxon>
        <taxon>Bacillati</taxon>
        <taxon>Bacillota</taxon>
        <taxon>Bacilli</taxon>
        <taxon>Bacillales</taxon>
        <taxon>Bacillaceae</taxon>
        <taxon>Peribacillus</taxon>
    </lineage>
</organism>
<dbReference type="Proteomes" id="UP000234748">
    <property type="component" value="Unassembled WGS sequence"/>
</dbReference>
<dbReference type="EMBL" id="PGUY01000089">
    <property type="protein sequence ID" value="PLT27616.1"/>
    <property type="molecule type" value="Genomic_DNA"/>
</dbReference>
<accession>A0A2N5LZR8</accession>
<evidence type="ECO:0008006" key="3">
    <source>
        <dbReference type="Google" id="ProtNLM"/>
    </source>
</evidence>
<name>A0A2N5LZR8_9BACI</name>
<gene>
    <name evidence="1" type="ORF">CUU66_23010</name>
</gene>
<reference evidence="1 2" key="1">
    <citation type="submission" date="2017-11" db="EMBL/GenBank/DDBJ databases">
        <title>Comparitive Functional Genomics of Dry Heat Resistant strains isolated from the Viking Spacecraft.</title>
        <authorList>
            <person name="Seuylemezian A."/>
            <person name="Cooper K."/>
            <person name="Vaishampayan P."/>
        </authorList>
    </citation>
    <scope>NUCLEOTIDE SEQUENCE [LARGE SCALE GENOMIC DNA]</scope>
    <source>
        <strain evidence="1 2">V1-29</strain>
    </source>
</reference>
<sequence>MLAANILLSACSHQTKVAEDDVVAANIGVTNIELLDQFVENVQKNKKDSVRVIHYTMEGDPIFQTLHFNGKNIDYTYDSTED</sequence>
<protein>
    <recommendedName>
        <fullName evidence="3">DUF4362 domain-containing protein</fullName>
    </recommendedName>
</protein>